<dbReference type="GO" id="GO:0006355">
    <property type="term" value="P:regulation of DNA-templated transcription"/>
    <property type="evidence" value="ECO:0007669"/>
    <property type="project" value="InterPro"/>
</dbReference>
<dbReference type="Proteomes" id="UP000677436">
    <property type="component" value="Chromosome"/>
</dbReference>
<proteinExistence type="predicted"/>
<dbReference type="InterPro" id="IPR003018">
    <property type="entry name" value="GAF"/>
</dbReference>
<dbReference type="InterPro" id="IPR035965">
    <property type="entry name" value="PAS-like_dom_sf"/>
</dbReference>
<feature type="domain" description="Sigma-54 factor interaction" evidence="6">
    <location>
        <begin position="316"/>
        <end position="543"/>
    </location>
</feature>
<dbReference type="NCBIfam" id="TIGR00229">
    <property type="entry name" value="sensory_box"/>
    <property type="match status" value="1"/>
</dbReference>
<dbReference type="Pfam" id="PF25601">
    <property type="entry name" value="AAA_lid_14"/>
    <property type="match status" value="1"/>
</dbReference>
<evidence type="ECO:0000256" key="3">
    <source>
        <dbReference type="ARBA" id="ARBA00023015"/>
    </source>
</evidence>
<dbReference type="Gene3D" id="3.30.450.40">
    <property type="match status" value="1"/>
</dbReference>
<dbReference type="SUPFAM" id="SSF55781">
    <property type="entry name" value="GAF domain-like"/>
    <property type="match status" value="1"/>
</dbReference>
<dbReference type="PROSITE" id="PS00676">
    <property type="entry name" value="SIGMA54_INTERACT_2"/>
    <property type="match status" value="1"/>
</dbReference>
<gene>
    <name evidence="8" type="ORF">JIR001_05550</name>
</gene>
<dbReference type="Gene3D" id="1.10.8.60">
    <property type="match status" value="1"/>
</dbReference>
<evidence type="ECO:0000256" key="4">
    <source>
        <dbReference type="ARBA" id="ARBA00023125"/>
    </source>
</evidence>
<organism evidence="8 9">
    <name type="scientific">Polycladomyces abyssicola</name>
    <dbReference type="NCBI Taxonomy" id="1125966"/>
    <lineage>
        <taxon>Bacteria</taxon>
        <taxon>Bacillati</taxon>
        <taxon>Bacillota</taxon>
        <taxon>Bacilli</taxon>
        <taxon>Bacillales</taxon>
        <taxon>Thermoactinomycetaceae</taxon>
        <taxon>Polycladomyces</taxon>
    </lineage>
</organism>
<dbReference type="SUPFAM" id="SSF55785">
    <property type="entry name" value="PYP-like sensor domain (PAS domain)"/>
    <property type="match status" value="1"/>
</dbReference>
<dbReference type="Gene3D" id="1.10.10.60">
    <property type="entry name" value="Homeodomain-like"/>
    <property type="match status" value="1"/>
</dbReference>
<keyword evidence="3" id="KW-0805">Transcription regulation</keyword>
<evidence type="ECO:0000256" key="1">
    <source>
        <dbReference type="ARBA" id="ARBA00022741"/>
    </source>
</evidence>
<dbReference type="Pfam" id="PF02954">
    <property type="entry name" value="HTH_8"/>
    <property type="match status" value="1"/>
</dbReference>
<dbReference type="PROSITE" id="PS00675">
    <property type="entry name" value="SIGMA54_INTERACT_1"/>
    <property type="match status" value="1"/>
</dbReference>
<keyword evidence="9" id="KW-1185">Reference proteome</keyword>
<dbReference type="CDD" id="cd00130">
    <property type="entry name" value="PAS"/>
    <property type="match status" value="1"/>
</dbReference>
<dbReference type="InterPro" id="IPR058031">
    <property type="entry name" value="AAA_lid_NorR"/>
</dbReference>
<dbReference type="CDD" id="cd00009">
    <property type="entry name" value="AAA"/>
    <property type="match status" value="1"/>
</dbReference>
<dbReference type="PROSITE" id="PS50112">
    <property type="entry name" value="PAS"/>
    <property type="match status" value="1"/>
</dbReference>
<dbReference type="GO" id="GO:0005524">
    <property type="term" value="F:ATP binding"/>
    <property type="evidence" value="ECO:0007669"/>
    <property type="project" value="UniProtKB-KW"/>
</dbReference>
<evidence type="ECO:0000313" key="9">
    <source>
        <dbReference type="Proteomes" id="UP000677436"/>
    </source>
</evidence>
<keyword evidence="2" id="KW-0067">ATP-binding</keyword>
<keyword evidence="1" id="KW-0547">Nucleotide-binding</keyword>
<dbReference type="SMART" id="SM00091">
    <property type="entry name" value="PAS"/>
    <property type="match status" value="1"/>
</dbReference>
<dbReference type="PANTHER" id="PTHR32071">
    <property type="entry name" value="TRANSCRIPTIONAL REGULATORY PROTEIN"/>
    <property type="match status" value="1"/>
</dbReference>
<dbReference type="Pfam" id="PF00158">
    <property type="entry name" value="Sigma54_activat"/>
    <property type="match status" value="1"/>
</dbReference>
<keyword evidence="4" id="KW-0238">DNA-binding</keyword>
<dbReference type="FunFam" id="3.40.50.300:FF:000006">
    <property type="entry name" value="DNA-binding transcriptional regulator NtrC"/>
    <property type="match status" value="1"/>
</dbReference>
<feature type="domain" description="PAS" evidence="7">
    <location>
        <begin position="199"/>
        <end position="276"/>
    </location>
</feature>
<evidence type="ECO:0000313" key="8">
    <source>
        <dbReference type="EMBL" id="BCU80772.1"/>
    </source>
</evidence>
<accession>A0A8D5UCL6</accession>
<dbReference type="Pfam" id="PF00989">
    <property type="entry name" value="PAS"/>
    <property type="match status" value="1"/>
</dbReference>
<dbReference type="PRINTS" id="PR01590">
    <property type="entry name" value="HTHFIS"/>
</dbReference>
<dbReference type="InterPro" id="IPR003593">
    <property type="entry name" value="AAA+_ATPase"/>
</dbReference>
<dbReference type="PANTHER" id="PTHR32071:SF77">
    <property type="entry name" value="TRANSCRIPTIONAL REGULATORY PROTEIN"/>
    <property type="match status" value="1"/>
</dbReference>
<protein>
    <submittedName>
        <fullName evidence="8">Sigma-54-dependent Fis family transcriptional regulator</fullName>
    </submittedName>
</protein>
<dbReference type="Gene3D" id="3.30.450.20">
    <property type="entry name" value="PAS domain"/>
    <property type="match status" value="1"/>
</dbReference>
<dbReference type="KEGG" id="pabs:JIR001_05550"/>
<dbReference type="SMART" id="SM00382">
    <property type="entry name" value="AAA"/>
    <property type="match status" value="1"/>
</dbReference>
<dbReference type="PROSITE" id="PS50045">
    <property type="entry name" value="SIGMA54_INTERACT_4"/>
    <property type="match status" value="1"/>
</dbReference>
<reference evidence="8" key="2">
    <citation type="journal article" date="2021" name="Microbiol. Resour. Announc.">
        <title>Complete Genome Sequence of Polycladomyces abyssicola JIR-001T, Isolated from Hemipelagic Sediment in Deep Seawater.</title>
        <authorList>
            <person name="Tsubouchi T."/>
            <person name="Kaneko Y."/>
        </authorList>
    </citation>
    <scope>NUCLEOTIDE SEQUENCE</scope>
    <source>
        <strain evidence="8">JIR-001</strain>
    </source>
</reference>
<dbReference type="InterPro" id="IPR009057">
    <property type="entry name" value="Homeodomain-like_sf"/>
</dbReference>
<dbReference type="Pfam" id="PF01590">
    <property type="entry name" value="GAF"/>
    <property type="match status" value="1"/>
</dbReference>
<reference evidence="8" key="1">
    <citation type="journal article" date="2013" name="Int. J. Syst. Evol. Microbiol.">
        <title>Polycladomyces abyssicola gen. nov., sp. nov., a thermophilic filamentous bacterium isolated from hemipelagic sediment.</title>
        <authorList>
            <person name="Tsubouchi T."/>
            <person name="Shimane Y."/>
            <person name="Mori K."/>
            <person name="Usui K."/>
            <person name="Hiraki T."/>
            <person name="Tame A."/>
            <person name="Uematsu K."/>
            <person name="Maruyama T."/>
            <person name="Hatada Y."/>
        </authorList>
    </citation>
    <scope>NUCLEOTIDE SEQUENCE</scope>
    <source>
        <strain evidence="8">JIR-001</strain>
    </source>
</reference>
<dbReference type="InterPro" id="IPR027417">
    <property type="entry name" value="P-loop_NTPase"/>
</dbReference>
<dbReference type="GO" id="GO:0043565">
    <property type="term" value="F:sequence-specific DNA binding"/>
    <property type="evidence" value="ECO:0007669"/>
    <property type="project" value="InterPro"/>
</dbReference>
<evidence type="ECO:0000259" key="6">
    <source>
        <dbReference type="PROSITE" id="PS50045"/>
    </source>
</evidence>
<dbReference type="EMBL" id="AP024601">
    <property type="protein sequence ID" value="BCU80772.1"/>
    <property type="molecule type" value="Genomic_DNA"/>
</dbReference>
<dbReference type="InterPro" id="IPR002197">
    <property type="entry name" value="HTH_Fis"/>
</dbReference>
<dbReference type="InterPro" id="IPR013767">
    <property type="entry name" value="PAS_fold"/>
</dbReference>
<dbReference type="InterPro" id="IPR002078">
    <property type="entry name" value="Sigma_54_int"/>
</dbReference>
<dbReference type="RefSeq" id="WP_212774098.1">
    <property type="nucleotide sequence ID" value="NZ_AP024601.1"/>
</dbReference>
<dbReference type="InterPro" id="IPR025662">
    <property type="entry name" value="Sigma_54_int_dom_ATP-bd_1"/>
</dbReference>
<name>A0A8D5UCL6_9BACL</name>
<sequence>MQAEPEQNELPPMLASSWKRSRKWGVDPKSVQDELLTDGELEDRRERMRDLFQACSPVLETLYMQVRHSSFMVLVSDRDGYIVAKWGDPPFTDRASRVRLDIGANWEERVKGTNAIGTSLAESKPVSVWGNQHYCEENRFLTCYAAPLYSPTGELLGILDVSGDARLHHPHTLGMVITAAQACQARLLLHQARRELVLQMREADALMESMSHPMIAVDTDGQITRVNQSAARWLGHAMADCIGQPLTRWFDPDDVKVLLTRSDRDVSVLKPALADSDVSWVAKPIQDERKRTFRIHLTGRIPADSHSDKQEPVSNLVVGCPKVREVFELAVRIAPSPLTLLIRGETGTGKDRLARTVHEASGRKGAFVAVNCGAIPETLVESELFGYEKGAFTGARKDGYKGKFEAADGGTLFLDEIGDMPPASQVVLLRVLEEKKVTRIGSHRPIPVDVRVIAATHQNLEQAVAEGRFRADLFYRLREMELVLPPLRERTDLRLLAEHFLKKVEQELGRAIGVSDEVWPILEQHDWPGNLRELRQVIRQSAYQACLIRGVDWISLQDLPLLRREEPGSEKTVSLLSINDAEERAVAQAIQAARGNLSEAARLLGIGRTTLYRKLHKYPHLKPRC</sequence>
<evidence type="ECO:0000259" key="7">
    <source>
        <dbReference type="PROSITE" id="PS50112"/>
    </source>
</evidence>
<dbReference type="SUPFAM" id="SSF46689">
    <property type="entry name" value="Homeodomain-like"/>
    <property type="match status" value="1"/>
</dbReference>
<dbReference type="SUPFAM" id="SSF52540">
    <property type="entry name" value="P-loop containing nucleoside triphosphate hydrolases"/>
    <property type="match status" value="1"/>
</dbReference>
<dbReference type="InterPro" id="IPR000014">
    <property type="entry name" value="PAS"/>
</dbReference>
<evidence type="ECO:0000256" key="2">
    <source>
        <dbReference type="ARBA" id="ARBA00022840"/>
    </source>
</evidence>
<dbReference type="AlphaFoldDB" id="A0A8D5UCL6"/>
<dbReference type="InterPro" id="IPR029016">
    <property type="entry name" value="GAF-like_dom_sf"/>
</dbReference>
<evidence type="ECO:0000256" key="5">
    <source>
        <dbReference type="ARBA" id="ARBA00023163"/>
    </source>
</evidence>
<keyword evidence="5" id="KW-0804">Transcription</keyword>
<dbReference type="InterPro" id="IPR025943">
    <property type="entry name" value="Sigma_54_int_dom_ATP-bd_2"/>
</dbReference>
<dbReference type="Gene3D" id="3.40.50.300">
    <property type="entry name" value="P-loop containing nucleotide triphosphate hydrolases"/>
    <property type="match status" value="1"/>
</dbReference>